<dbReference type="PANTHER" id="PTHR10050">
    <property type="entry name" value="DOLICHYL-PHOSPHATE-MANNOSE--PROTEIN MANNOSYLTRANSFERASE"/>
    <property type="match status" value="1"/>
</dbReference>
<feature type="transmembrane region" description="Helical" evidence="10">
    <location>
        <begin position="375"/>
        <end position="400"/>
    </location>
</feature>
<evidence type="ECO:0000259" key="11">
    <source>
        <dbReference type="Pfam" id="PF02366"/>
    </source>
</evidence>
<keyword evidence="7 10" id="KW-1133">Transmembrane helix</keyword>
<feature type="transmembrane region" description="Helical" evidence="10">
    <location>
        <begin position="92"/>
        <end position="111"/>
    </location>
</feature>
<feature type="transmembrane region" description="Helical" evidence="10">
    <location>
        <begin position="321"/>
        <end position="338"/>
    </location>
</feature>
<dbReference type="GO" id="GO:0005886">
    <property type="term" value="C:plasma membrane"/>
    <property type="evidence" value="ECO:0007669"/>
    <property type="project" value="UniProtKB-SubCell"/>
</dbReference>
<dbReference type="EMBL" id="CADCVF010000076">
    <property type="protein sequence ID" value="CAA9467640.1"/>
    <property type="molecule type" value="Genomic_DNA"/>
</dbReference>
<dbReference type="InterPro" id="IPR032421">
    <property type="entry name" value="PMT_4TMC"/>
</dbReference>
<dbReference type="InterPro" id="IPR003342">
    <property type="entry name" value="ArnT-like_N"/>
</dbReference>
<feature type="transmembrane region" description="Helical" evidence="10">
    <location>
        <begin position="291"/>
        <end position="309"/>
    </location>
</feature>
<evidence type="ECO:0000256" key="1">
    <source>
        <dbReference type="ARBA" id="ARBA00004127"/>
    </source>
</evidence>
<feature type="domain" description="ArnT-like N-terminal" evidence="11">
    <location>
        <begin position="88"/>
        <end position="202"/>
    </location>
</feature>
<dbReference type="EC" id="2.4.1.-" evidence="10"/>
<dbReference type="Pfam" id="PF16192">
    <property type="entry name" value="PMT_4TMC"/>
    <property type="match status" value="1"/>
</dbReference>
<proteinExistence type="inferred from homology"/>
<gene>
    <name evidence="13" type="ORF">AVDCRST_MAG58-3678</name>
</gene>
<dbReference type="GO" id="GO:0004169">
    <property type="term" value="F:dolichyl-phosphate-mannose-protein mannosyltransferase activity"/>
    <property type="evidence" value="ECO:0007669"/>
    <property type="project" value="UniProtKB-UniRule"/>
</dbReference>
<evidence type="ECO:0000313" key="13">
    <source>
        <dbReference type="EMBL" id="CAA9467640.1"/>
    </source>
</evidence>
<comment type="function">
    <text evidence="10">Protein O-mannosyltransferase that catalyzes the transfer of a single mannose residue from a polyprenol phospho-mannosyl lipidic donor to the hydroxyl group of selected serine and threonine residues in acceptor proteins.</text>
</comment>
<keyword evidence="6 10" id="KW-0812">Transmembrane</keyword>
<feature type="domain" description="Protein O-mannosyl-transferase C-terminal four TM" evidence="12">
    <location>
        <begin position="250"/>
        <end position="414"/>
    </location>
</feature>
<feature type="transmembrane region" description="Helical" evidence="10">
    <location>
        <begin position="141"/>
        <end position="159"/>
    </location>
</feature>
<evidence type="ECO:0000256" key="10">
    <source>
        <dbReference type="RuleBase" id="RU367007"/>
    </source>
</evidence>
<comment type="subcellular location">
    <subcellularLocation>
        <location evidence="10">Cell membrane</location>
    </subcellularLocation>
    <subcellularLocation>
        <location evidence="1">Endomembrane system</location>
        <topology evidence="1">Multi-pass membrane protein</topology>
    </subcellularLocation>
</comment>
<evidence type="ECO:0000259" key="12">
    <source>
        <dbReference type="Pfam" id="PF16192"/>
    </source>
</evidence>
<dbReference type="UniPathway" id="UPA00378"/>
<keyword evidence="10" id="KW-1003">Cell membrane</keyword>
<keyword evidence="8 10" id="KW-0472">Membrane</keyword>
<feature type="transmembrane region" description="Helical" evidence="10">
    <location>
        <begin position="165"/>
        <end position="194"/>
    </location>
</feature>
<organism evidence="13">
    <name type="scientific">uncultured Rubrobacteraceae bacterium</name>
    <dbReference type="NCBI Taxonomy" id="349277"/>
    <lineage>
        <taxon>Bacteria</taxon>
        <taxon>Bacillati</taxon>
        <taxon>Actinomycetota</taxon>
        <taxon>Rubrobacteria</taxon>
        <taxon>Rubrobacterales</taxon>
        <taxon>Rubrobacteraceae</taxon>
        <taxon>environmental samples</taxon>
    </lineage>
</organism>
<dbReference type="InterPro" id="IPR027005">
    <property type="entry name" value="PMT-like"/>
</dbReference>
<feature type="transmembrane region" description="Helical" evidence="10">
    <location>
        <begin position="206"/>
        <end position="225"/>
    </location>
</feature>
<evidence type="ECO:0000256" key="5">
    <source>
        <dbReference type="ARBA" id="ARBA00022679"/>
    </source>
</evidence>
<reference evidence="13" key="1">
    <citation type="submission" date="2020-02" db="EMBL/GenBank/DDBJ databases">
        <authorList>
            <person name="Meier V. D."/>
        </authorList>
    </citation>
    <scope>NUCLEOTIDE SEQUENCE</scope>
    <source>
        <strain evidence="13">AVDCRST_MAG58</strain>
    </source>
</reference>
<keyword evidence="4 10" id="KW-0328">Glycosyltransferase</keyword>
<evidence type="ECO:0000256" key="2">
    <source>
        <dbReference type="ARBA" id="ARBA00004922"/>
    </source>
</evidence>
<protein>
    <recommendedName>
        <fullName evidence="9 10">Polyprenol-phosphate-mannose--protein mannosyltransferase</fullName>
        <ecNumber evidence="10">2.4.1.-</ecNumber>
    </recommendedName>
</protein>
<evidence type="ECO:0000256" key="8">
    <source>
        <dbReference type="ARBA" id="ARBA00023136"/>
    </source>
</evidence>
<feature type="transmembrane region" description="Helical" evidence="10">
    <location>
        <begin position="344"/>
        <end position="363"/>
    </location>
</feature>
<evidence type="ECO:0000256" key="6">
    <source>
        <dbReference type="ARBA" id="ARBA00022692"/>
    </source>
</evidence>
<comment type="pathway">
    <text evidence="2 10">Protein modification; protein glycosylation.</text>
</comment>
<keyword evidence="5 10" id="KW-0808">Transferase</keyword>
<comment type="similarity">
    <text evidence="3 10">Belongs to the glycosyltransferase 39 family.</text>
</comment>
<evidence type="ECO:0000256" key="3">
    <source>
        <dbReference type="ARBA" id="ARBA00007222"/>
    </source>
</evidence>
<dbReference type="Pfam" id="PF02366">
    <property type="entry name" value="PMT"/>
    <property type="match status" value="2"/>
</dbReference>
<feature type="transmembrane region" description="Helical" evidence="10">
    <location>
        <begin position="14"/>
        <end position="33"/>
    </location>
</feature>
<dbReference type="GO" id="GO:0012505">
    <property type="term" value="C:endomembrane system"/>
    <property type="evidence" value="ECO:0007669"/>
    <property type="project" value="UniProtKB-SubCell"/>
</dbReference>
<name>A0A6J4RHE8_9ACTN</name>
<evidence type="ECO:0000256" key="9">
    <source>
        <dbReference type="ARBA" id="ARBA00093617"/>
    </source>
</evidence>
<evidence type="ECO:0000256" key="4">
    <source>
        <dbReference type="ARBA" id="ARBA00022676"/>
    </source>
</evidence>
<evidence type="ECO:0000256" key="7">
    <source>
        <dbReference type="ARBA" id="ARBA00022989"/>
    </source>
</evidence>
<dbReference type="AlphaFoldDB" id="A0A6J4RHE8"/>
<sequence>MGLVKSFLSYNGSWAYRSMVLISVCTVALGVWARLYHLGFPPSILWDERYFPAMANKFLQGVYQFDLHPPLGKFIIAVGISILGNEALGWRIMPSLFGLALLPLAAILGWYCLKERVGAMLVATFFAAETIFIVHSRTGVMDIFVAFFVLAALLAALLAESNRQVIFSSVLIGLAIAVKWAAFPVAVPVGYVLWRKGLLRQFLGGLWISAIVYVAVVYVGALITITTNPIGAWVWAWDWHVDAARKVTAVIPHTWGSPWWSWPIMLRPIRFFYGANAEGLLQVVVAIGNPLIWWSSTLAVVVSIFDIARKAITRKLSADDPIIPIVLGYVFLLAPWVAGTRIPYIYNYVPIYPFAILALVYSLCRIWNRPRWGPWVVVGFTACAVALTVFFLPLAVALPISEDDLMRRMWIDYWFYPERPVPGSGCLVPNPAELCPQ</sequence>
<accession>A0A6J4RHE8</accession>
<feature type="domain" description="ArnT-like N-terminal" evidence="11">
    <location>
        <begin position="25"/>
        <end position="86"/>
    </location>
</feature>
<feature type="transmembrane region" description="Helical" evidence="10">
    <location>
        <begin position="117"/>
        <end position="134"/>
    </location>
</feature>